<keyword evidence="5" id="KW-1185">Reference proteome</keyword>
<keyword evidence="1" id="KW-0949">S-adenosyl-L-methionine</keyword>
<evidence type="ECO:0000256" key="1">
    <source>
        <dbReference type="ARBA" id="ARBA00022691"/>
    </source>
</evidence>
<dbReference type="RefSeq" id="WP_209137424.1">
    <property type="nucleotide sequence ID" value="NZ_JAGHKO010000001.1"/>
</dbReference>
<organism evidence="4 5">
    <name type="scientific">Niastella soli</name>
    <dbReference type="NCBI Taxonomy" id="2821487"/>
    <lineage>
        <taxon>Bacteria</taxon>
        <taxon>Pseudomonadati</taxon>
        <taxon>Bacteroidota</taxon>
        <taxon>Chitinophagia</taxon>
        <taxon>Chitinophagales</taxon>
        <taxon>Chitinophagaceae</taxon>
        <taxon>Niastella</taxon>
    </lineage>
</organism>
<dbReference type="Proteomes" id="UP000677244">
    <property type="component" value="Unassembled WGS sequence"/>
</dbReference>
<dbReference type="InterPro" id="IPR036414">
    <property type="entry name" value="YaeB_N_sf"/>
</dbReference>
<name>A0ABS3YNA3_9BACT</name>
<evidence type="ECO:0000259" key="3">
    <source>
        <dbReference type="PROSITE" id="PS51668"/>
    </source>
</evidence>
<dbReference type="PROSITE" id="PS51668">
    <property type="entry name" value="TSAA_2"/>
    <property type="match status" value="1"/>
</dbReference>
<comment type="similarity">
    <text evidence="2">Belongs to the tRNA methyltransferase O family.</text>
</comment>
<dbReference type="Gene3D" id="2.40.30.70">
    <property type="entry name" value="YaeB-like"/>
    <property type="match status" value="1"/>
</dbReference>
<dbReference type="EMBL" id="JAGHKO010000001">
    <property type="protein sequence ID" value="MBO9199358.1"/>
    <property type="molecule type" value="Genomic_DNA"/>
</dbReference>
<accession>A0ABS3YNA3</accession>
<dbReference type="NCBIfam" id="TIGR00104">
    <property type="entry name" value="tRNA_TsaA"/>
    <property type="match status" value="1"/>
</dbReference>
<reference evidence="4 5" key="1">
    <citation type="submission" date="2021-03" db="EMBL/GenBank/DDBJ databases">
        <title>Assistant Professor.</title>
        <authorList>
            <person name="Huq M.A."/>
        </authorList>
    </citation>
    <scope>NUCLEOTIDE SEQUENCE [LARGE SCALE GENOMIC DNA]</scope>
    <source>
        <strain evidence="4 5">MAH-29</strain>
    </source>
</reference>
<evidence type="ECO:0000313" key="4">
    <source>
        <dbReference type="EMBL" id="MBO9199358.1"/>
    </source>
</evidence>
<comment type="caution">
    <text evidence="4">The sequence shown here is derived from an EMBL/GenBank/DDBJ whole genome shotgun (WGS) entry which is preliminary data.</text>
</comment>
<dbReference type="Pfam" id="PF01980">
    <property type="entry name" value="TrmO_N"/>
    <property type="match status" value="1"/>
</dbReference>
<gene>
    <name evidence="4" type="primary">tsaA</name>
    <name evidence="4" type="ORF">J7I42_03710</name>
</gene>
<dbReference type="PANTHER" id="PTHR12818:SF0">
    <property type="entry name" value="TRNA (ADENINE(37)-N6)-METHYLTRANSFERASE"/>
    <property type="match status" value="1"/>
</dbReference>
<dbReference type="InterPro" id="IPR023368">
    <property type="entry name" value="UPF0066_cons_site"/>
</dbReference>
<dbReference type="InterPro" id="IPR023370">
    <property type="entry name" value="TrmO-like_N"/>
</dbReference>
<feature type="domain" description="TsaA-like" evidence="3">
    <location>
        <begin position="8"/>
        <end position="138"/>
    </location>
</feature>
<dbReference type="InterPro" id="IPR036413">
    <property type="entry name" value="YaeB-like_sf"/>
</dbReference>
<protein>
    <submittedName>
        <fullName evidence="4">tRNA (N6-threonylcarbamoyladenosine(37)-N6)-methyltransferase TrmO</fullName>
    </submittedName>
</protein>
<dbReference type="SUPFAM" id="SSF118196">
    <property type="entry name" value="YaeB-like"/>
    <property type="match status" value="1"/>
</dbReference>
<dbReference type="CDD" id="cd09281">
    <property type="entry name" value="UPF0066"/>
    <property type="match status" value="1"/>
</dbReference>
<evidence type="ECO:0000256" key="2">
    <source>
        <dbReference type="ARBA" id="ARBA00033753"/>
    </source>
</evidence>
<proteinExistence type="inferred from homology"/>
<sequence>MSNTSYLIQPIGFVRSPITNRSKAPRQGYEGAPDVWIEIDQAVQTALEGLATGDEVILITWFHESKRNVLQVHPRGEITNPITGVFATRSPDRPNPLGLHRVTIRQLQSNKLLVGPLEAIDGTPVVDIKPVLDQSTDA</sequence>
<evidence type="ECO:0000313" key="5">
    <source>
        <dbReference type="Proteomes" id="UP000677244"/>
    </source>
</evidence>
<dbReference type="InterPro" id="IPR040372">
    <property type="entry name" value="YaeB-like"/>
</dbReference>
<dbReference type="PANTHER" id="PTHR12818">
    <property type="entry name" value="TRNA (ADENINE(37)-N6)-METHYLTRANSFERASE"/>
    <property type="match status" value="1"/>
</dbReference>
<dbReference type="PROSITE" id="PS01318">
    <property type="entry name" value="TSAA_1"/>
    <property type="match status" value="1"/>
</dbReference>